<name>A0A183CXI7_9BILA</name>
<keyword evidence="2" id="KW-1185">Reference proteome</keyword>
<sequence>MIFAVECAPQQGVMHLTVTIPQEGAVVLSSCKITGEMKPELWILPDGTRICTDGQNRSEKNANCKDLTKFVQEQTVNDNENHYSEDSAIKQCQQRSTPTKFDRCYKQSVVSPTHIQKSVEQLFRRDTLRNKPIFVVWIKSDGILLSSKGQLRPSVRAKDDRISFIILRNQTDVPMFGQKRRNIASL</sequence>
<dbReference type="Proteomes" id="UP000271098">
    <property type="component" value="Unassembled WGS sequence"/>
</dbReference>
<evidence type="ECO:0000313" key="2">
    <source>
        <dbReference type="Proteomes" id="UP000271098"/>
    </source>
</evidence>
<dbReference type="WBParaSite" id="GPUH_0000117801-mRNA-1">
    <property type="protein sequence ID" value="GPUH_0000117801-mRNA-1"/>
    <property type="gene ID" value="GPUH_0000117801"/>
</dbReference>
<proteinExistence type="predicted"/>
<reference evidence="3" key="1">
    <citation type="submission" date="2016-06" db="UniProtKB">
        <authorList>
            <consortium name="WormBaseParasite"/>
        </authorList>
    </citation>
    <scope>IDENTIFICATION</scope>
</reference>
<reference evidence="1 2" key="2">
    <citation type="submission" date="2018-11" db="EMBL/GenBank/DDBJ databases">
        <authorList>
            <consortium name="Pathogen Informatics"/>
        </authorList>
    </citation>
    <scope>NUCLEOTIDE SEQUENCE [LARGE SCALE GENOMIC DNA]</scope>
</reference>
<organism evidence="3">
    <name type="scientific">Gongylonema pulchrum</name>
    <dbReference type="NCBI Taxonomy" id="637853"/>
    <lineage>
        <taxon>Eukaryota</taxon>
        <taxon>Metazoa</taxon>
        <taxon>Ecdysozoa</taxon>
        <taxon>Nematoda</taxon>
        <taxon>Chromadorea</taxon>
        <taxon>Rhabditida</taxon>
        <taxon>Spirurina</taxon>
        <taxon>Spiruromorpha</taxon>
        <taxon>Spiruroidea</taxon>
        <taxon>Gongylonematidae</taxon>
        <taxon>Gongylonema</taxon>
    </lineage>
</organism>
<evidence type="ECO:0000313" key="1">
    <source>
        <dbReference type="EMBL" id="VDK29527.1"/>
    </source>
</evidence>
<accession>A0A183CXI7</accession>
<protein>
    <submittedName>
        <fullName evidence="1 3">Uncharacterized protein</fullName>
    </submittedName>
</protein>
<gene>
    <name evidence="1" type="ORF">GPUH_LOCUS1178</name>
</gene>
<evidence type="ECO:0000313" key="3">
    <source>
        <dbReference type="WBParaSite" id="GPUH_0000117801-mRNA-1"/>
    </source>
</evidence>
<dbReference type="AlphaFoldDB" id="A0A183CXI7"/>
<dbReference type="EMBL" id="UYRT01001351">
    <property type="protein sequence ID" value="VDK29527.1"/>
    <property type="molecule type" value="Genomic_DNA"/>
</dbReference>